<proteinExistence type="predicted"/>
<sequence>MTTLKHETVERILEQVSDERKRVRCAGRGCASDVITAAHRALFHLPSTAVLTAPARPYSETASLVISIFTQCQSTFTVPLKRRFPTHTPYDFADLVPFHTPCKLT</sequence>
<dbReference type="HOGENOM" id="CLU_2238315_0_0_1"/>
<gene>
    <name evidence="1" type="ORF">M422DRAFT_250592</name>
</gene>
<evidence type="ECO:0000313" key="1">
    <source>
        <dbReference type="EMBL" id="KIJ45802.1"/>
    </source>
</evidence>
<reference evidence="1 2" key="1">
    <citation type="submission" date="2014-06" db="EMBL/GenBank/DDBJ databases">
        <title>Evolutionary Origins and Diversification of the Mycorrhizal Mutualists.</title>
        <authorList>
            <consortium name="DOE Joint Genome Institute"/>
            <consortium name="Mycorrhizal Genomics Consortium"/>
            <person name="Kohler A."/>
            <person name="Kuo A."/>
            <person name="Nagy L.G."/>
            <person name="Floudas D."/>
            <person name="Copeland A."/>
            <person name="Barry K.W."/>
            <person name="Cichocki N."/>
            <person name="Veneault-Fourrey C."/>
            <person name="LaButti K."/>
            <person name="Lindquist E.A."/>
            <person name="Lipzen A."/>
            <person name="Lundell T."/>
            <person name="Morin E."/>
            <person name="Murat C."/>
            <person name="Riley R."/>
            <person name="Ohm R."/>
            <person name="Sun H."/>
            <person name="Tunlid A."/>
            <person name="Henrissat B."/>
            <person name="Grigoriev I.V."/>
            <person name="Hibbett D.S."/>
            <person name="Martin F."/>
        </authorList>
    </citation>
    <scope>NUCLEOTIDE SEQUENCE [LARGE SCALE GENOMIC DNA]</scope>
    <source>
        <strain evidence="1 2">SS14</strain>
    </source>
</reference>
<accession>A0A0C9VTA2</accession>
<dbReference type="AlphaFoldDB" id="A0A0C9VTA2"/>
<protein>
    <submittedName>
        <fullName evidence="1">Uncharacterized protein</fullName>
    </submittedName>
</protein>
<dbReference type="EMBL" id="KN837110">
    <property type="protein sequence ID" value="KIJ45802.1"/>
    <property type="molecule type" value="Genomic_DNA"/>
</dbReference>
<organism evidence="1 2">
    <name type="scientific">Sphaerobolus stellatus (strain SS14)</name>
    <dbReference type="NCBI Taxonomy" id="990650"/>
    <lineage>
        <taxon>Eukaryota</taxon>
        <taxon>Fungi</taxon>
        <taxon>Dikarya</taxon>
        <taxon>Basidiomycota</taxon>
        <taxon>Agaricomycotina</taxon>
        <taxon>Agaricomycetes</taxon>
        <taxon>Phallomycetidae</taxon>
        <taxon>Geastrales</taxon>
        <taxon>Sphaerobolaceae</taxon>
        <taxon>Sphaerobolus</taxon>
    </lineage>
</organism>
<evidence type="ECO:0000313" key="2">
    <source>
        <dbReference type="Proteomes" id="UP000054279"/>
    </source>
</evidence>
<keyword evidence="2" id="KW-1185">Reference proteome</keyword>
<dbReference type="Proteomes" id="UP000054279">
    <property type="component" value="Unassembled WGS sequence"/>
</dbReference>
<name>A0A0C9VTA2_SPHS4</name>